<dbReference type="InterPro" id="IPR027417">
    <property type="entry name" value="P-loop_NTPase"/>
</dbReference>
<name>A0A0B4S345_9FIRM</name>
<feature type="transmembrane region" description="Helical" evidence="10">
    <location>
        <begin position="264"/>
        <end position="283"/>
    </location>
</feature>
<dbReference type="STRING" id="33033.NW74_07500"/>
<dbReference type="KEGG" id="pmic:NW74_07500"/>
<keyword evidence="5" id="KW-0547">Nucleotide-binding</keyword>
<gene>
    <name evidence="12" type="ORF">NW74_07500</name>
</gene>
<evidence type="ECO:0000313" key="12">
    <source>
        <dbReference type="EMBL" id="AIZ37177.1"/>
    </source>
</evidence>
<keyword evidence="6 12" id="KW-0067">ATP-binding</keyword>
<dbReference type="Gene3D" id="3.40.50.300">
    <property type="entry name" value="P-loop containing nucleotide triphosphate hydrolases"/>
    <property type="match status" value="1"/>
</dbReference>
<evidence type="ECO:0000256" key="9">
    <source>
        <dbReference type="ARBA" id="ARBA00038388"/>
    </source>
</evidence>
<dbReference type="GO" id="GO:0005886">
    <property type="term" value="C:plasma membrane"/>
    <property type="evidence" value="ECO:0007669"/>
    <property type="project" value="UniProtKB-SubCell"/>
</dbReference>
<dbReference type="InterPro" id="IPR017871">
    <property type="entry name" value="ABC_transporter-like_CS"/>
</dbReference>
<dbReference type="CDD" id="cd03255">
    <property type="entry name" value="ABC_MJ0796_LolCDE_FtsE"/>
    <property type="match status" value="1"/>
</dbReference>
<proteinExistence type="inferred from homology"/>
<dbReference type="OrthoDB" id="2079174at2"/>
<dbReference type="GO" id="GO:0022857">
    <property type="term" value="F:transmembrane transporter activity"/>
    <property type="evidence" value="ECO:0007669"/>
    <property type="project" value="UniProtKB-ARBA"/>
</dbReference>
<keyword evidence="13" id="KW-1185">Reference proteome</keyword>
<comment type="similarity">
    <text evidence="9">Belongs to the ABC transporter superfamily. Macrolide exporter (TC 3.A.1.122) family.</text>
</comment>
<evidence type="ECO:0000256" key="3">
    <source>
        <dbReference type="ARBA" id="ARBA00022475"/>
    </source>
</evidence>
<dbReference type="GO" id="GO:0016887">
    <property type="term" value="F:ATP hydrolysis activity"/>
    <property type="evidence" value="ECO:0007669"/>
    <property type="project" value="InterPro"/>
</dbReference>
<dbReference type="SUPFAM" id="SSF52540">
    <property type="entry name" value="P-loop containing nucleoside triphosphate hydrolases"/>
    <property type="match status" value="1"/>
</dbReference>
<comment type="subcellular location">
    <subcellularLocation>
        <location evidence="1">Cell inner membrane</location>
        <topology evidence="1">Multi-pass membrane protein</topology>
    </subcellularLocation>
</comment>
<dbReference type="Proteomes" id="UP000031386">
    <property type="component" value="Chromosome"/>
</dbReference>
<protein>
    <submittedName>
        <fullName evidence="12">ABC transporter ATP-binding protein</fullName>
    </submittedName>
</protein>
<dbReference type="SMART" id="SM00382">
    <property type="entry name" value="AAA"/>
    <property type="match status" value="1"/>
</dbReference>
<evidence type="ECO:0000313" key="13">
    <source>
        <dbReference type="Proteomes" id="UP000031386"/>
    </source>
</evidence>
<dbReference type="InterPro" id="IPR003838">
    <property type="entry name" value="ABC3_permease_C"/>
</dbReference>
<dbReference type="PANTHER" id="PTHR42798">
    <property type="entry name" value="LIPOPROTEIN-RELEASING SYSTEM ATP-BINDING PROTEIN LOLD"/>
    <property type="match status" value="1"/>
</dbReference>
<feature type="transmembrane region" description="Helical" evidence="10">
    <location>
        <begin position="1092"/>
        <end position="1115"/>
    </location>
</feature>
<dbReference type="GO" id="GO:0098796">
    <property type="term" value="C:membrane protein complex"/>
    <property type="evidence" value="ECO:0007669"/>
    <property type="project" value="UniProtKB-ARBA"/>
</dbReference>
<evidence type="ECO:0000256" key="10">
    <source>
        <dbReference type="SAM" id="Phobius"/>
    </source>
</evidence>
<dbReference type="InterPro" id="IPR003439">
    <property type="entry name" value="ABC_transporter-like_ATP-bd"/>
</dbReference>
<dbReference type="EMBL" id="CP009761">
    <property type="protein sequence ID" value="AIZ37177.1"/>
    <property type="molecule type" value="Genomic_DNA"/>
</dbReference>
<evidence type="ECO:0000256" key="7">
    <source>
        <dbReference type="ARBA" id="ARBA00022989"/>
    </source>
</evidence>
<accession>A0A0B4S345</accession>
<sequence length="1132" mass="126713">MLQLKNISKSYKTGDLFQKALDNVSLNFRDSEFVAILGPSGSGKSTLLNIIGGLDKYEQGELIIDGISTKKYKNEDWDSYRNHTIGFVFQSYNLISHQTVLANVELALTISGISKAEREQKAIDVLDKVGLKNQMHKKPNQLSGGQMQRVAIARALVNNPSIVLADEPTGALDSETSVQVMELLKEVAKDRLVIMVTHNPKLANEYSTRIVELNDGQIVSDTNPFILENESRGVHKNFGKSSMSYLTSIALSFNNLKTKFKRTLMVAIAGSIGIIGIALILGLSNGVNQFIKDTEEETMISYPIEIDRSSFSMGKMFENSSEENNDGDITEVKAIQKMLSAINKNDLSSLKEYFENDGKAINNYAKTTEYKYDITPMIYTLNNEKYVKVNPNEAMKSMGLSSNNFLFSKNSMNVFYKLPKNADLYKDKYTLKYGSWPSNENEAIVITNSKGALSDFIFYSLGLRDNDELSKMVKKFANREKTDVEEDNISWKYEDIVGREFKVLSSSQLYSYDSKNKVYIENATDSSFVENLLKNNSKKLKIVGIASPNSDESSLILKTGIWYTDDLETNLRKISKESEVVKAQKESPDTNILTNTPFGEKIKQNLDFAKLFSIDQKKLFEAFKIDTSKLNFNANSMKNIDFSKYLNSNSDRDFFKNLDIKFDSDKIIGLISDILKGYLDYSSKDPSTNYRELSNSISDYMKTDDAKNILKEFFGKMISKNSGSLITNEKITDIMKSIMSGYPEFAKKNNYTDPNKFSQYLLEYLKTSEARAKVSAETKKLLNSLGENLKLDNKDISELAKALSNGYLKYAKENNKPDPSKLKDSFNSYLATAEAKNMISSGVKDLINGSLQENQNSSQSFIENLMKNISSAIADNIKDVLTSSMKNLPQAISIDPSKFGNAFSMNLKEEEIKSFIMAMANSNESSYENNMKLFNYVEDNDISKISIYPKDFEAKKSIISLLDSYNEMRKNNSEENKMITYTDLVGAILSSVTTIINVISYVLIAFVSISLIVSSIMIGVITYISVLERKKEIGILRSIGASKKNISQVFNAETGIIGLFAGLLGVGITYLLLIPINIVIRKVTEMPNITAYLSVPQAITLILISMILTLIGGFIPSKSAAKQNPVEALRTE</sequence>
<feature type="transmembrane region" description="Helical" evidence="10">
    <location>
        <begin position="1056"/>
        <end position="1080"/>
    </location>
</feature>
<dbReference type="Pfam" id="PF02687">
    <property type="entry name" value="FtsX"/>
    <property type="match status" value="1"/>
</dbReference>
<evidence type="ECO:0000256" key="1">
    <source>
        <dbReference type="ARBA" id="ARBA00004429"/>
    </source>
</evidence>
<reference evidence="12 13" key="1">
    <citation type="submission" date="2014-10" db="EMBL/GenBank/DDBJ databases">
        <title>Complete genome sequence of Parvimonas micra KCOM 1535 (= ChDC B708).</title>
        <authorList>
            <person name="Kook J.-K."/>
            <person name="Park S.-N."/>
            <person name="Lim Y.K."/>
            <person name="Roh H."/>
        </authorList>
    </citation>
    <scope>NUCLEOTIDE SEQUENCE [LARGE SCALE GENOMIC DNA]</scope>
    <source>
        <strain evidence="13">KCOM 1535 / ChDC B708</strain>
    </source>
</reference>
<dbReference type="GO" id="GO:0005524">
    <property type="term" value="F:ATP binding"/>
    <property type="evidence" value="ECO:0007669"/>
    <property type="project" value="UniProtKB-KW"/>
</dbReference>
<keyword evidence="4 10" id="KW-0812">Transmembrane</keyword>
<keyword evidence="3" id="KW-1003">Cell membrane</keyword>
<evidence type="ECO:0000256" key="4">
    <source>
        <dbReference type="ARBA" id="ARBA00022692"/>
    </source>
</evidence>
<dbReference type="Pfam" id="PF00005">
    <property type="entry name" value="ABC_tran"/>
    <property type="match status" value="1"/>
</dbReference>
<dbReference type="RefSeq" id="WP_041954774.1">
    <property type="nucleotide sequence ID" value="NZ_CP009761.1"/>
</dbReference>
<evidence type="ECO:0000256" key="2">
    <source>
        <dbReference type="ARBA" id="ARBA00022448"/>
    </source>
</evidence>
<dbReference type="FunFam" id="3.40.50.300:FF:000032">
    <property type="entry name" value="Export ABC transporter ATP-binding protein"/>
    <property type="match status" value="1"/>
</dbReference>
<dbReference type="PROSITE" id="PS00211">
    <property type="entry name" value="ABC_TRANSPORTER_1"/>
    <property type="match status" value="1"/>
</dbReference>
<evidence type="ECO:0000256" key="6">
    <source>
        <dbReference type="ARBA" id="ARBA00022840"/>
    </source>
</evidence>
<evidence type="ECO:0000259" key="11">
    <source>
        <dbReference type="PROSITE" id="PS50893"/>
    </source>
</evidence>
<keyword evidence="7 10" id="KW-1133">Transmembrane helix</keyword>
<keyword evidence="2" id="KW-0813">Transport</keyword>
<dbReference type="InterPro" id="IPR017911">
    <property type="entry name" value="MacB-like_ATP-bd"/>
</dbReference>
<keyword evidence="8 10" id="KW-0472">Membrane</keyword>
<dbReference type="InterPro" id="IPR003593">
    <property type="entry name" value="AAA+_ATPase"/>
</dbReference>
<evidence type="ECO:0000256" key="8">
    <source>
        <dbReference type="ARBA" id="ARBA00023136"/>
    </source>
</evidence>
<evidence type="ECO:0000256" key="5">
    <source>
        <dbReference type="ARBA" id="ARBA00022741"/>
    </source>
</evidence>
<dbReference type="PANTHER" id="PTHR42798:SF6">
    <property type="entry name" value="CELL DIVISION ATP-BINDING PROTEIN FTSE"/>
    <property type="match status" value="1"/>
</dbReference>
<organism evidence="12 13">
    <name type="scientific">Parvimonas micra</name>
    <dbReference type="NCBI Taxonomy" id="33033"/>
    <lineage>
        <taxon>Bacteria</taxon>
        <taxon>Bacillati</taxon>
        <taxon>Bacillota</taxon>
        <taxon>Tissierellia</taxon>
        <taxon>Tissierellales</taxon>
        <taxon>Peptoniphilaceae</taxon>
        <taxon>Parvimonas</taxon>
    </lineage>
</organism>
<feature type="transmembrane region" description="Helical" evidence="10">
    <location>
        <begin position="998"/>
        <end position="1027"/>
    </location>
</feature>
<dbReference type="AlphaFoldDB" id="A0A0B4S345"/>
<dbReference type="PROSITE" id="PS50893">
    <property type="entry name" value="ABC_TRANSPORTER_2"/>
    <property type="match status" value="1"/>
</dbReference>
<feature type="domain" description="ABC transporter" evidence="11">
    <location>
        <begin position="2"/>
        <end position="240"/>
    </location>
</feature>